<dbReference type="InterPro" id="IPR036061">
    <property type="entry name" value="CheW-like_dom_sf"/>
</dbReference>
<dbReference type="SUPFAM" id="SSF50341">
    <property type="entry name" value="CheW-like"/>
    <property type="match status" value="1"/>
</dbReference>
<feature type="domain" description="CheW-like" evidence="1">
    <location>
        <begin position="35"/>
        <end position="175"/>
    </location>
</feature>
<dbReference type="Gene3D" id="2.40.50.180">
    <property type="entry name" value="CheA-289, Domain 4"/>
    <property type="match status" value="1"/>
</dbReference>
<dbReference type="AlphaFoldDB" id="A4BIS4"/>
<dbReference type="EMBL" id="AAOE01000028">
    <property type="protein sequence ID" value="EAR07941.1"/>
    <property type="molecule type" value="Genomic_DNA"/>
</dbReference>
<gene>
    <name evidence="2" type="ORF">MED297_04804</name>
</gene>
<accession>A4BIS4</accession>
<sequence>MTMSDQTPIALLRDLESRVRSTAVGLPEQEEATETFSGIGFRIGDFHFVSPMSEVTELLRVPNFTRLPNVKPWVLGVSNIRGRLIPIIDLNAFFNYESSTPIRSRRILVIEQNEQSDGLVVDGVEGMQYFAADSFDPTVPDLPEGLKPFVTGHFVKDKRIWSRFSMISLSDHEQFQDVAV</sequence>
<dbReference type="PROSITE" id="PS50851">
    <property type="entry name" value="CHEW"/>
    <property type="match status" value="1"/>
</dbReference>
<dbReference type="Pfam" id="PF01584">
    <property type="entry name" value="CheW"/>
    <property type="match status" value="1"/>
</dbReference>
<organism evidence="2 3">
    <name type="scientific">Reinekea blandensis MED297</name>
    <dbReference type="NCBI Taxonomy" id="314283"/>
    <lineage>
        <taxon>Bacteria</taxon>
        <taxon>Pseudomonadati</taxon>
        <taxon>Pseudomonadota</taxon>
        <taxon>Gammaproteobacteria</taxon>
        <taxon>Oceanospirillales</taxon>
        <taxon>Saccharospirillaceae</taxon>
        <taxon>Reinekea</taxon>
    </lineage>
</organism>
<dbReference type="GO" id="GO:0007165">
    <property type="term" value="P:signal transduction"/>
    <property type="evidence" value="ECO:0007669"/>
    <property type="project" value="InterPro"/>
</dbReference>
<dbReference type="InterPro" id="IPR039315">
    <property type="entry name" value="CheW"/>
</dbReference>
<dbReference type="PANTHER" id="PTHR22617:SF43">
    <property type="entry name" value="PROTEIN PILI"/>
    <property type="match status" value="1"/>
</dbReference>
<dbReference type="Proteomes" id="UP000005953">
    <property type="component" value="Unassembled WGS sequence"/>
</dbReference>
<evidence type="ECO:0000313" key="3">
    <source>
        <dbReference type="Proteomes" id="UP000005953"/>
    </source>
</evidence>
<dbReference type="GO" id="GO:0006935">
    <property type="term" value="P:chemotaxis"/>
    <property type="evidence" value="ECO:0007669"/>
    <property type="project" value="InterPro"/>
</dbReference>
<dbReference type="InterPro" id="IPR002545">
    <property type="entry name" value="CheW-lke_dom"/>
</dbReference>
<dbReference type="HOGENOM" id="CLU_048995_6_1_6"/>
<name>A4BIS4_9GAMM</name>
<reference evidence="2 3" key="1">
    <citation type="submission" date="2006-02" db="EMBL/GenBank/DDBJ databases">
        <authorList>
            <person name="Pinhassi J."/>
            <person name="Pedros-Alio C."/>
            <person name="Ferriera S."/>
            <person name="Johnson J."/>
            <person name="Kravitz S."/>
            <person name="Halpern A."/>
            <person name="Remington K."/>
            <person name="Beeson K."/>
            <person name="Tran B."/>
            <person name="Rogers Y.-H."/>
            <person name="Friedman R."/>
            <person name="Venter J.C."/>
        </authorList>
    </citation>
    <scope>NUCLEOTIDE SEQUENCE [LARGE SCALE GENOMIC DNA]</scope>
    <source>
        <strain evidence="2 3">MED297</strain>
    </source>
</reference>
<dbReference type="SMART" id="SM00260">
    <property type="entry name" value="CheW"/>
    <property type="match status" value="1"/>
</dbReference>
<dbReference type="PANTHER" id="PTHR22617">
    <property type="entry name" value="CHEMOTAXIS SENSOR HISTIDINE KINASE-RELATED"/>
    <property type="match status" value="1"/>
</dbReference>
<dbReference type="Gene3D" id="2.30.30.40">
    <property type="entry name" value="SH3 Domains"/>
    <property type="match status" value="1"/>
</dbReference>
<evidence type="ECO:0000313" key="2">
    <source>
        <dbReference type="EMBL" id="EAR07941.1"/>
    </source>
</evidence>
<keyword evidence="3" id="KW-1185">Reference proteome</keyword>
<protein>
    <submittedName>
        <fullName evidence="2">Chemotaxis signal transduction protein</fullName>
    </submittedName>
</protein>
<evidence type="ECO:0000259" key="1">
    <source>
        <dbReference type="PROSITE" id="PS50851"/>
    </source>
</evidence>
<dbReference type="GO" id="GO:0005829">
    <property type="term" value="C:cytosol"/>
    <property type="evidence" value="ECO:0007669"/>
    <property type="project" value="TreeGrafter"/>
</dbReference>
<comment type="caution">
    <text evidence="2">The sequence shown here is derived from an EMBL/GenBank/DDBJ whole genome shotgun (WGS) entry which is preliminary data.</text>
</comment>
<proteinExistence type="predicted"/>
<dbReference type="STRING" id="314283.MED297_04804"/>